<evidence type="ECO:0000256" key="3">
    <source>
        <dbReference type="ARBA" id="ARBA00022741"/>
    </source>
</evidence>
<dbReference type="Pfam" id="PF00271">
    <property type="entry name" value="Helicase_C"/>
    <property type="match status" value="1"/>
</dbReference>
<dbReference type="InterPro" id="IPR018982">
    <property type="entry name" value="RQC_domain"/>
</dbReference>
<evidence type="ECO:0000256" key="7">
    <source>
        <dbReference type="ARBA" id="ARBA00023125"/>
    </source>
</evidence>
<dbReference type="EC" id="5.6.2.4" evidence="11"/>
<dbReference type="SUPFAM" id="SSF46785">
    <property type="entry name" value="Winged helix' DNA-binding domain"/>
    <property type="match status" value="1"/>
</dbReference>
<dbReference type="Gene3D" id="3.40.50.300">
    <property type="entry name" value="P-loop containing nucleotide triphosphate hydrolases"/>
    <property type="match status" value="2"/>
</dbReference>
<dbReference type="PANTHER" id="PTHR13710">
    <property type="entry name" value="DNA HELICASE RECQ FAMILY MEMBER"/>
    <property type="match status" value="1"/>
</dbReference>
<dbReference type="PROSITE" id="PS00690">
    <property type="entry name" value="DEAH_ATP_HELICASE"/>
    <property type="match status" value="1"/>
</dbReference>
<evidence type="ECO:0000259" key="13">
    <source>
        <dbReference type="PROSITE" id="PS51192"/>
    </source>
</evidence>
<dbReference type="SMART" id="SM00487">
    <property type="entry name" value="DEXDc"/>
    <property type="match status" value="1"/>
</dbReference>
<dbReference type="EMBL" id="ML738792">
    <property type="protein sequence ID" value="KAE8155907.1"/>
    <property type="molecule type" value="Genomic_DNA"/>
</dbReference>
<dbReference type="SMART" id="SM00490">
    <property type="entry name" value="HELICc"/>
    <property type="match status" value="1"/>
</dbReference>
<evidence type="ECO:0000256" key="5">
    <source>
        <dbReference type="ARBA" id="ARBA00022806"/>
    </source>
</evidence>
<dbReference type="PROSITE" id="PS51192">
    <property type="entry name" value="HELICASE_ATP_BIND_1"/>
    <property type="match status" value="1"/>
</dbReference>
<keyword evidence="7" id="KW-0238">DNA-binding</keyword>
<dbReference type="GO" id="GO:0005694">
    <property type="term" value="C:chromosome"/>
    <property type="evidence" value="ECO:0007669"/>
    <property type="project" value="TreeGrafter"/>
</dbReference>
<feature type="region of interest" description="Disordered" evidence="12">
    <location>
        <begin position="23"/>
        <end position="44"/>
    </location>
</feature>
<dbReference type="InterPro" id="IPR036390">
    <property type="entry name" value="WH_DNA-bd_sf"/>
</dbReference>
<protein>
    <recommendedName>
        <fullName evidence="11">DNA 3'-5' helicase</fullName>
        <ecNumber evidence="11">5.6.2.4</ecNumber>
    </recommendedName>
</protein>
<accession>A0A5N6UBF1</accession>
<dbReference type="FunFam" id="3.40.50.300:FF:001975">
    <property type="entry name" value="ATP-dependent DNA helicase"/>
    <property type="match status" value="1"/>
</dbReference>
<evidence type="ECO:0000313" key="15">
    <source>
        <dbReference type="EMBL" id="KAE8155907.1"/>
    </source>
</evidence>
<dbReference type="AlphaFoldDB" id="A0A5N6UBF1"/>
<comment type="similarity">
    <text evidence="2">Belongs to the helicase family. RecQ subfamily.</text>
</comment>
<proteinExistence type="inferred from homology"/>
<evidence type="ECO:0000259" key="14">
    <source>
        <dbReference type="PROSITE" id="PS51194"/>
    </source>
</evidence>
<comment type="subcellular location">
    <subcellularLocation>
        <location evidence="1">Nucleus</location>
    </subcellularLocation>
</comment>
<reference evidence="15 16" key="1">
    <citation type="submission" date="2019-04" db="EMBL/GenBank/DDBJ databases">
        <title>Friends and foes A comparative genomics study of 23 Aspergillus species from section Flavi.</title>
        <authorList>
            <consortium name="DOE Joint Genome Institute"/>
            <person name="Kjaerbolling I."/>
            <person name="Vesth T."/>
            <person name="Frisvad J.C."/>
            <person name="Nybo J.L."/>
            <person name="Theobald S."/>
            <person name="Kildgaard S."/>
            <person name="Isbrandt T."/>
            <person name="Kuo A."/>
            <person name="Sato A."/>
            <person name="Lyhne E.K."/>
            <person name="Kogle M.E."/>
            <person name="Wiebenga A."/>
            <person name="Kun R.S."/>
            <person name="Lubbers R.J."/>
            <person name="Makela M.R."/>
            <person name="Barry K."/>
            <person name="Chovatia M."/>
            <person name="Clum A."/>
            <person name="Daum C."/>
            <person name="Haridas S."/>
            <person name="He G."/>
            <person name="LaButti K."/>
            <person name="Lipzen A."/>
            <person name="Mondo S."/>
            <person name="Riley R."/>
            <person name="Salamov A."/>
            <person name="Simmons B.A."/>
            <person name="Magnuson J.K."/>
            <person name="Henrissat B."/>
            <person name="Mortensen U.H."/>
            <person name="Larsen T.O."/>
            <person name="Devries R.P."/>
            <person name="Grigoriev I.V."/>
            <person name="Machida M."/>
            <person name="Baker S.E."/>
            <person name="Andersen M.R."/>
        </authorList>
    </citation>
    <scope>NUCLEOTIDE SEQUENCE [LARGE SCALE GENOMIC DNA]</scope>
    <source>
        <strain evidence="15 16">CBS 117626</strain>
    </source>
</reference>
<keyword evidence="6" id="KW-0067">ATP-binding</keyword>
<keyword evidence="4" id="KW-0378">Hydrolase</keyword>
<dbReference type="InterPro" id="IPR001650">
    <property type="entry name" value="Helicase_C-like"/>
</dbReference>
<dbReference type="FunFam" id="3.40.50.300:FF:000537">
    <property type="entry name" value="Bloom syndrome RecQ-like helicase"/>
    <property type="match status" value="1"/>
</dbReference>
<keyword evidence="5" id="KW-0347">Helicase</keyword>
<dbReference type="Pfam" id="PF09382">
    <property type="entry name" value="RQC"/>
    <property type="match status" value="1"/>
</dbReference>
<feature type="domain" description="Helicase C-terminal" evidence="14">
    <location>
        <begin position="731"/>
        <end position="880"/>
    </location>
</feature>
<dbReference type="OrthoDB" id="10261556at2759"/>
<evidence type="ECO:0000256" key="12">
    <source>
        <dbReference type="SAM" id="MobiDB-lite"/>
    </source>
</evidence>
<feature type="domain" description="Helicase ATP-binding" evidence="13">
    <location>
        <begin position="525"/>
        <end position="707"/>
    </location>
</feature>
<dbReference type="Pfam" id="PF00270">
    <property type="entry name" value="DEAD"/>
    <property type="match status" value="1"/>
</dbReference>
<dbReference type="SUPFAM" id="SSF52540">
    <property type="entry name" value="P-loop containing nucleoside triphosphate hydrolases"/>
    <property type="match status" value="1"/>
</dbReference>
<dbReference type="GO" id="GO:0005737">
    <property type="term" value="C:cytoplasm"/>
    <property type="evidence" value="ECO:0007669"/>
    <property type="project" value="TreeGrafter"/>
</dbReference>
<dbReference type="Gene3D" id="1.10.10.10">
    <property type="entry name" value="Winged helix-like DNA-binding domain superfamily/Winged helix DNA-binding domain"/>
    <property type="match status" value="1"/>
</dbReference>
<dbReference type="CDD" id="cd18794">
    <property type="entry name" value="SF2_C_RecQ"/>
    <property type="match status" value="1"/>
</dbReference>
<evidence type="ECO:0000256" key="2">
    <source>
        <dbReference type="ARBA" id="ARBA00005446"/>
    </source>
</evidence>
<dbReference type="GO" id="GO:0003677">
    <property type="term" value="F:DNA binding"/>
    <property type="evidence" value="ECO:0007669"/>
    <property type="project" value="UniProtKB-KW"/>
</dbReference>
<dbReference type="InterPro" id="IPR002464">
    <property type="entry name" value="DNA/RNA_helicase_DEAH_CS"/>
</dbReference>
<dbReference type="Pfam" id="PF16124">
    <property type="entry name" value="RecQ_Zn_bind"/>
    <property type="match status" value="1"/>
</dbReference>
<evidence type="ECO:0000256" key="4">
    <source>
        <dbReference type="ARBA" id="ARBA00022801"/>
    </source>
</evidence>
<dbReference type="GO" id="GO:0043138">
    <property type="term" value="F:3'-5' DNA helicase activity"/>
    <property type="evidence" value="ECO:0007669"/>
    <property type="project" value="UniProtKB-EC"/>
</dbReference>
<feature type="region of interest" description="Disordered" evidence="12">
    <location>
        <begin position="101"/>
        <end position="154"/>
    </location>
</feature>
<evidence type="ECO:0000256" key="8">
    <source>
        <dbReference type="ARBA" id="ARBA00023235"/>
    </source>
</evidence>
<evidence type="ECO:0000256" key="1">
    <source>
        <dbReference type="ARBA" id="ARBA00004123"/>
    </source>
</evidence>
<sequence>MTRLLFAPQSSRRPRMLISDLATGRRSCHDSNNEGKPVIQRKVSGPTIPVTPVKVSKDNLCHPSKEFGPSKSAPPCPKYNIRDIDIVDLTGDNDCLATPSIEAKESGSLPQTLPNERPLPSTQFVEQRGRKRRSDDISPNNREAKRPSHLTYPESANIKKISAVQFPTGEDRASLSSTRDDDRGVTVCSAVGSPSEGSDDQQCQDFPASNAGSNNQPHIEGNAYASLLTQADSVIYDCSKVSAERMQVVSSPSAESDKAASRLSPFDPVREEPAILQVISNSSPRYIRRLDANLPAFLQSPNSTLERLSSELDRTRQKNSEVVYQQAIKGQVNMKLVEENRLLTTRIETLTLLQQQKTEYHACAERLGSLRQALLNNHSQGGKLPTNLEMLAKYNVSSNELKRVKAKICKLLLVADVFSEPTYAEFGLLQFQRHEGAIDSTQYSLSEAIDPNVFEDLVSKLSETGDGPARLSKEVGKSSGSIDEKLLVQSGQPELHNYPWSREVLDILKNRFHLSQFRQNQLEVINATLSGRDAFVLMPTGGGKSLCYQLPALVTTGFTKGTTVVISPLLSLMEDQVLHLGQLGIRAFMLNSETEPNARKRILSSLSAAQTAEESVELLYITPEMISRSQSLIRILERLHEARKLARFVIDEAHCVSQWGHDFRPDYKALGDIRGRFPGVPALALTATATENVKVDTIHNLKMEGCEVFSQSFNRSNITYEVQTKPKGHKLLDSIAKTILPAHKNQSGIVYCLSRRTCERVAKYLREHHHIKAAHYHAGMEPADRTRVQQCWQDGTYQVVVATIAFGMGIDKPDVRFVIHHSIPKSLEGYYQETGRAGRDGKLSGCYLYYGYGDVATIKRMIEDGEGSVEQKGRQRQMLRNVVQYCENNIDCRRAQVLAYFNEPFNAAECNATCNNCSSDAVFEVRDYSQYAVSAINLVRHFQENKERVTLLYCVDVFRGVKKLKSPRHAANPWYKKGSRLALGDAERLFYRLLMEEALSEENFFINGSKIAVQYVKVGGRVSEYEHGQRSLQFQVPVPLGKKDSARTAISNDRIPESDDCSRFLRAPALPRGRIRHSGTHGIEADPANKISVGSSLRRGVAIRPRREDPILPAGQLGRNRYSNYNKGTNGTTLDATEPVITSRFFHLS</sequence>
<dbReference type="GO" id="GO:0016787">
    <property type="term" value="F:hydrolase activity"/>
    <property type="evidence" value="ECO:0007669"/>
    <property type="project" value="UniProtKB-KW"/>
</dbReference>
<evidence type="ECO:0000256" key="9">
    <source>
        <dbReference type="ARBA" id="ARBA00023242"/>
    </source>
</evidence>
<name>A0A5N6UBF1_ASPTM</name>
<dbReference type="PROSITE" id="PS51194">
    <property type="entry name" value="HELICASE_CTER"/>
    <property type="match status" value="1"/>
</dbReference>
<dbReference type="InterPro" id="IPR014001">
    <property type="entry name" value="Helicase_ATP-bd"/>
</dbReference>
<dbReference type="GO" id="GO:0005634">
    <property type="term" value="C:nucleus"/>
    <property type="evidence" value="ECO:0007669"/>
    <property type="project" value="UniProtKB-SubCell"/>
</dbReference>
<keyword evidence="8" id="KW-0413">Isomerase</keyword>
<dbReference type="InterPro" id="IPR011545">
    <property type="entry name" value="DEAD/DEAH_box_helicase_dom"/>
</dbReference>
<feature type="compositionally biased region" description="Basic and acidic residues" evidence="12">
    <location>
        <begin position="169"/>
        <end position="184"/>
    </location>
</feature>
<gene>
    <name evidence="15" type="ORF">BDV40DRAFT_282593</name>
</gene>
<dbReference type="GO" id="GO:0000724">
    <property type="term" value="P:double-strand break repair via homologous recombination"/>
    <property type="evidence" value="ECO:0007669"/>
    <property type="project" value="TreeGrafter"/>
</dbReference>
<dbReference type="GO" id="GO:0006260">
    <property type="term" value="P:DNA replication"/>
    <property type="evidence" value="ECO:0007669"/>
    <property type="project" value="InterPro"/>
</dbReference>
<keyword evidence="9" id="KW-0539">Nucleus</keyword>
<dbReference type="Proteomes" id="UP000326950">
    <property type="component" value="Unassembled WGS sequence"/>
</dbReference>
<dbReference type="GO" id="GO:0009378">
    <property type="term" value="F:four-way junction helicase activity"/>
    <property type="evidence" value="ECO:0007669"/>
    <property type="project" value="TreeGrafter"/>
</dbReference>
<dbReference type="InterPro" id="IPR027417">
    <property type="entry name" value="P-loop_NTPase"/>
</dbReference>
<evidence type="ECO:0000256" key="11">
    <source>
        <dbReference type="ARBA" id="ARBA00034808"/>
    </source>
</evidence>
<dbReference type="GO" id="GO:0005524">
    <property type="term" value="F:ATP binding"/>
    <property type="evidence" value="ECO:0007669"/>
    <property type="project" value="UniProtKB-KW"/>
</dbReference>
<organism evidence="15 16">
    <name type="scientific">Aspergillus tamarii</name>
    <dbReference type="NCBI Taxonomy" id="41984"/>
    <lineage>
        <taxon>Eukaryota</taxon>
        <taxon>Fungi</taxon>
        <taxon>Dikarya</taxon>
        <taxon>Ascomycota</taxon>
        <taxon>Pezizomycotina</taxon>
        <taxon>Eurotiomycetes</taxon>
        <taxon>Eurotiomycetidae</taxon>
        <taxon>Eurotiales</taxon>
        <taxon>Aspergillaceae</taxon>
        <taxon>Aspergillus</taxon>
        <taxon>Aspergillus subgen. Circumdati</taxon>
    </lineage>
</organism>
<evidence type="ECO:0000256" key="6">
    <source>
        <dbReference type="ARBA" id="ARBA00022840"/>
    </source>
</evidence>
<feature type="compositionally biased region" description="Polar residues" evidence="12">
    <location>
        <begin position="108"/>
        <end position="125"/>
    </location>
</feature>
<dbReference type="NCBIfam" id="TIGR00614">
    <property type="entry name" value="recQ_fam"/>
    <property type="match status" value="1"/>
</dbReference>
<dbReference type="InterPro" id="IPR004589">
    <property type="entry name" value="DNA_helicase_ATP-dep_RecQ"/>
</dbReference>
<feature type="region of interest" description="Disordered" evidence="12">
    <location>
        <begin position="168"/>
        <end position="217"/>
    </location>
</feature>
<dbReference type="SMART" id="SM00956">
    <property type="entry name" value="RQC"/>
    <property type="match status" value="1"/>
</dbReference>
<dbReference type="PANTHER" id="PTHR13710:SF153">
    <property type="entry name" value="RECQ-LIKE DNA HELICASE BLM"/>
    <property type="match status" value="1"/>
</dbReference>
<evidence type="ECO:0000313" key="16">
    <source>
        <dbReference type="Proteomes" id="UP000326950"/>
    </source>
</evidence>
<evidence type="ECO:0000256" key="10">
    <source>
        <dbReference type="ARBA" id="ARBA00034617"/>
    </source>
</evidence>
<keyword evidence="16" id="KW-1185">Reference proteome</keyword>
<comment type="catalytic activity">
    <reaction evidence="10">
        <text>Couples ATP hydrolysis with the unwinding of duplex DNA by translocating in the 3'-5' direction.</text>
        <dbReference type="EC" id="5.6.2.4"/>
    </reaction>
</comment>
<keyword evidence="3" id="KW-0547">Nucleotide-binding</keyword>
<dbReference type="InterPro" id="IPR036388">
    <property type="entry name" value="WH-like_DNA-bd_sf"/>
</dbReference>
<dbReference type="InterPro" id="IPR032284">
    <property type="entry name" value="RecQ_Zn-bd"/>
</dbReference>